<dbReference type="AlphaFoldDB" id="A0A6A6AFA4"/>
<dbReference type="InterPro" id="IPR041677">
    <property type="entry name" value="DNA2/NAM7_AAA_11"/>
</dbReference>
<evidence type="ECO:0000259" key="3">
    <source>
        <dbReference type="Pfam" id="PF13086"/>
    </source>
</evidence>
<reference evidence="5" key="1">
    <citation type="journal article" date="2020" name="Stud. Mycol.">
        <title>101 Dothideomycetes genomes: a test case for predicting lifestyles and emergence of pathogens.</title>
        <authorList>
            <person name="Haridas S."/>
            <person name="Albert R."/>
            <person name="Binder M."/>
            <person name="Bloem J."/>
            <person name="Labutti K."/>
            <person name="Salamov A."/>
            <person name="Andreopoulos B."/>
            <person name="Baker S."/>
            <person name="Barry K."/>
            <person name="Bills G."/>
            <person name="Bluhm B."/>
            <person name="Cannon C."/>
            <person name="Castanera R."/>
            <person name="Culley D."/>
            <person name="Daum C."/>
            <person name="Ezra D."/>
            <person name="Gonzalez J."/>
            <person name="Henrissat B."/>
            <person name="Kuo A."/>
            <person name="Liang C."/>
            <person name="Lipzen A."/>
            <person name="Lutzoni F."/>
            <person name="Magnuson J."/>
            <person name="Mondo S."/>
            <person name="Nolan M."/>
            <person name="Ohm R."/>
            <person name="Pangilinan J."/>
            <person name="Park H.-J."/>
            <person name="Ramirez L."/>
            <person name="Alfaro M."/>
            <person name="Sun H."/>
            <person name="Tritt A."/>
            <person name="Yoshinaga Y."/>
            <person name="Zwiers L.-H."/>
            <person name="Turgeon B."/>
            <person name="Goodwin S."/>
            <person name="Spatafora J."/>
            <person name="Crous P."/>
            <person name="Grigoriev I."/>
        </authorList>
    </citation>
    <scope>NUCLEOTIDE SEQUENCE</scope>
    <source>
        <strain evidence="5">CBS 119687</strain>
    </source>
</reference>
<keyword evidence="5" id="KW-0378">Hydrolase</keyword>
<accession>A0A6A6AFA4</accession>
<protein>
    <submittedName>
        <fullName evidence="5">P-loop containing nucleoside triphosphate hydrolase protein</fullName>
    </submittedName>
</protein>
<dbReference type="SUPFAM" id="SSF52540">
    <property type="entry name" value="P-loop containing nucleoside triphosphate hydrolases"/>
    <property type="match status" value="1"/>
</dbReference>
<sequence>MGKKRKSISKIIPVQNITPAPISKSCIAATTSKKAVKATTSTTTPMSKPVEKTKKLEPSKQESSGATSSEQARWQYDVYAQPFVTNALRSINLEQARIVLTPSEYQIDYQTYIQNFVGNGFLSERPSVSPESNTGSSPPMKELSEQTYLQYFNALWKLESAAKESENDGYALYKTSLQRASAQGDEEIWMISVPGLREDSPNVEMGDTIHIRQLWVDIAGNLMQLPSQVTDKVTGHVRIDQKVWTGLQLNASVRAVKRAQETIYVKVEGLTYHYAASSVLMVNVVFPLKQSWYEQQRALACVDAELRQANCPLHRVPTREEIDDEFLDKFDEVSTGVQYSTKEVLEKRLCTPHNDWIRRILFPTEAHAMLQTQLRRVPARAFFDHAINYEQAHAVKSVCVNEYGTLPFLISGPPGTGKTKTLVETAMQLLNDDSTNISHMLICAPSEAASDTLTLRLMQHLNSKQLFRLNRPGRANYEVPRELMAYCHMEDGVFNLPPFGKLMSFNVVVTSCRNASILAEARLTNNDLWTIETGMFSAFHPEEQKLVPSLHWGALLLDEAAQATEMDVLPAISVICPPSAYPEQLPQPRFVMAGDEHQLGPRTASRDPLFSTSLFARLFNRPLYKDHPLSRSNLRPSSGPPVLKQSMLPIYYPPFANLIRNYRSHPAILSVPSSVFYNDTLIPEAQMPNTPLQDSSLWKGRKWPVLFFPHTGSDDIERDGSGWYNHTEARRACDIAQTLVFESHVAQSDICIMSPFAAQVKILRSLIRSTRYGSGSGMWDVNIGPLEAFQGLESRVVIICTTRTRDQQLGLDAKRGWGIVGQKRKMNVALTRAKEALFVIGSPSVLLQDYYWRAWLAFCWRNGLVNDAEGLWKGDDVDFGKHGTGVLERALTVKKEQHKGKALGAGADTNTMSEEYEAWHESLREALNEENLDGDADVETERAEYEEDYGVEYDLEETS</sequence>
<dbReference type="RefSeq" id="XP_033524623.1">
    <property type="nucleotide sequence ID" value="XM_033667918.1"/>
</dbReference>
<proteinExistence type="predicted"/>
<dbReference type="GO" id="GO:0016787">
    <property type="term" value="F:hydrolase activity"/>
    <property type="evidence" value="ECO:0007669"/>
    <property type="project" value="UniProtKB-KW"/>
</dbReference>
<dbReference type="GO" id="GO:0035194">
    <property type="term" value="P:regulatory ncRNA-mediated post-transcriptional gene silencing"/>
    <property type="evidence" value="ECO:0007669"/>
    <property type="project" value="TreeGrafter"/>
</dbReference>
<dbReference type="FunFam" id="3.40.50.300:FF:006154">
    <property type="entry name" value="Predicted protein"/>
    <property type="match status" value="1"/>
</dbReference>
<dbReference type="Pfam" id="PF13086">
    <property type="entry name" value="AAA_11"/>
    <property type="match status" value="1"/>
</dbReference>
<feature type="domain" description="DNA2/NAM7 helicase-like C-terminal" evidence="4">
    <location>
        <begin position="656"/>
        <end position="843"/>
    </location>
</feature>
<dbReference type="InterPro" id="IPR047187">
    <property type="entry name" value="SF1_C_Upf1"/>
</dbReference>
<evidence type="ECO:0000256" key="1">
    <source>
        <dbReference type="ARBA" id="ARBA00022806"/>
    </source>
</evidence>
<feature type="compositionally biased region" description="Basic and acidic residues" evidence="2">
    <location>
        <begin position="49"/>
        <end position="60"/>
    </location>
</feature>
<evidence type="ECO:0000259" key="4">
    <source>
        <dbReference type="Pfam" id="PF13087"/>
    </source>
</evidence>
<dbReference type="InterPro" id="IPR045055">
    <property type="entry name" value="DNA2/NAM7-like"/>
</dbReference>
<dbReference type="CDD" id="cd18808">
    <property type="entry name" value="SF1_C_Upf1"/>
    <property type="match status" value="1"/>
</dbReference>
<dbReference type="GO" id="GO:0004386">
    <property type="term" value="F:helicase activity"/>
    <property type="evidence" value="ECO:0007669"/>
    <property type="project" value="InterPro"/>
</dbReference>
<dbReference type="GO" id="GO:0005829">
    <property type="term" value="C:cytosol"/>
    <property type="evidence" value="ECO:0007669"/>
    <property type="project" value="TreeGrafter"/>
</dbReference>
<feature type="compositionally biased region" description="Low complexity" evidence="2">
    <location>
        <begin position="34"/>
        <end position="44"/>
    </location>
</feature>
<dbReference type="PANTHER" id="PTHR10887">
    <property type="entry name" value="DNA2/NAM7 HELICASE FAMILY"/>
    <property type="match status" value="1"/>
</dbReference>
<dbReference type="OrthoDB" id="6513042at2759"/>
<evidence type="ECO:0000256" key="2">
    <source>
        <dbReference type="SAM" id="MobiDB-lite"/>
    </source>
</evidence>
<keyword evidence="1" id="KW-0347">Helicase</keyword>
<gene>
    <name evidence="5" type="ORF">P153DRAFT_365865</name>
</gene>
<dbReference type="Proteomes" id="UP000799771">
    <property type="component" value="Unassembled WGS sequence"/>
</dbReference>
<evidence type="ECO:0000313" key="5">
    <source>
        <dbReference type="EMBL" id="KAF2130236.1"/>
    </source>
</evidence>
<feature type="domain" description="DNA2/NAM7 helicase helicase" evidence="3">
    <location>
        <begin position="387"/>
        <end position="464"/>
    </location>
</feature>
<keyword evidence="1" id="KW-0067">ATP-binding</keyword>
<dbReference type="Pfam" id="PF13087">
    <property type="entry name" value="AAA_12"/>
    <property type="match status" value="1"/>
</dbReference>
<dbReference type="PANTHER" id="PTHR10887:SF322">
    <property type="entry name" value="HELICASE MOV-10"/>
    <property type="match status" value="1"/>
</dbReference>
<name>A0A6A6AFA4_9PLEO</name>
<keyword evidence="1" id="KW-0547">Nucleotide-binding</keyword>
<feature type="region of interest" description="Disordered" evidence="2">
    <location>
        <begin position="34"/>
        <end position="68"/>
    </location>
</feature>
<dbReference type="Gene3D" id="3.40.50.300">
    <property type="entry name" value="P-loop containing nucleotide triphosphate hydrolases"/>
    <property type="match status" value="2"/>
</dbReference>
<dbReference type="EMBL" id="ML977504">
    <property type="protein sequence ID" value="KAF2130236.1"/>
    <property type="molecule type" value="Genomic_DNA"/>
</dbReference>
<evidence type="ECO:0000313" key="6">
    <source>
        <dbReference type="Proteomes" id="UP000799771"/>
    </source>
</evidence>
<organism evidence="5 6">
    <name type="scientific">Dothidotthia symphoricarpi CBS 119687</name>
    <dbReference type="NCBI Taxonomy" id="1392245"/>
    <lineage>
        <taxon>Eukaryota</taxon>
        <taxon>Fungi</taxon>
        <taxon>Dikarya</taxon>
        <taxon>Ascomycota</taxon>
        <taxon>Pezizomycotina</taxon>
        <taxon>Dothideomycetes</taxon>
        <taxon>Pleosporomycetidae</taxon>
        <taxon>Pleosporales</taxon>
        <taxon>Dothidotthiaceae</taxon>
        <taxon>Dothidotthia</taxon>
    </lineage>
</organism>
<keyword evidence="6" id="KW-1185">Reference proteome</keyword>
<dbReference type="InterPro" id="IPR041679">
    <property type="entry name" value="DNA2/NAM7-like_C"/>
</dbReference>
<dbReference type="InterPro" id="IPR027417">
    <property type="entry name" value="P-loop_NTPase"/>
</dbReference>
<dbReference type="GeneID" id="54408350"/>